<accession>A0A2M7DA53</accession>
<reference evidence="4" key="1">
    <citation type="submission" date="2017-09" db="EMBL/GenBank/DDBJ databases">
        <title>Depth-based differentiation of microbial function through sediment-hosted aquifers and enrichment of novel symbionts in the deep terrestrial subsurface.</title>
        <authorList>
            <person name="Probst A.J."/>
            <person name="Ladd B."/>
            <person name="Jarett J.K."/>
            <person name="Geller-Mcgrath D.E."/>
            <person name="Sieber C.M.K."/>
            <person name="Emerson J.B."/>
            <person name="Anantharaman K."/>
            <person name="Thomas B.C."/>
            <person name="Malmstrom R."/>
            <person name="Stieglmeier M."/>
            <person name="Klingl A."/>
            <person name="Woyke T."/>
            <person name="Ryan C.M."/>
            <person name="Banfield J.F."/>
        </authorList>
    </citation>
    <scope>NUCLEOTIDE SEQUENCE [LARGE SCALE GENOMIC DNA]</scope>
</reference>
<dbReference type="PANTHER" id="PTHR43428:SF1">
    <property type="entry name" value="ARSENATE REDUCTASE"/>
    <property type="match status" value="1"/>
</dbReference>
<feature type="domain" description="Phosphotyrosine protein phosphatase I" evidence="2">
    <location>
        <begin position="4"/>
        <end position="130"/>
    </location>
</feature>
<dbReference type="Pfam" id="PF01451">
    <property type="entry name" value="LMWPc"/>
    <property type="match status" value="1"/>
</dbReference>
<dbReference type="GO" id="GO:0046685">
    <property type="term" value="P:response to arsenic-containing substance"/>
    <property type="evidence" value="ECO:0007669"/>
    <property type="project" value="UniProtKB-KW"/>
</dbReference>
<evidence type="ECO:0000259" key="2">
    <source>
        <dbReference type="SMART" id="SM00226"/>
    </source>
</evidence>
<dbReference type="InterPro" id="IPR036196">
    <property type="entry name" value="Ptyr_pPase_sf"/>
</dbReference>
<dbReference type="SMART" id="SM00226">
    <property type="entry name" value="LMWPc"/>
    <property type="match status" value="1"/>
</dbReference>
<organism evidence="3 4">
    <name type="scientific">Candidatus Nealsonbacteria bacterium CG02_land_8_20_14_3_00_37_10</name>
    <dbReference type="NCBI Taxonomy" id="1974699"/>
    <lineage>
        <taxon>Bacteria</taxon>
        <taxon>Candidatus Nealsoniibacteriota</taxon>
    </lineage>
</organism>
<sequence length="140" mass="16172">MKDKMILFVCKANSGRSQMAEGFFNRISKTNKAMSAGIKPDKALHPWTIKLMKEVGIDVSRNRPGRLTKKMLERAEKIIIVGSEVLKSIPPEYLSKVERWRIEKLLGKPINQVRRIRNKIGERVEKLIKEINETSRLKNC</sequence>
<dbReference type="AlphaFoldDB" id="A0A2M7DA53"/>
<dbReference type="EMBL" id="PETZ01000008">
    <property type="protein sequence ID" value="PIV45338.1"/>
    <property type="molecule type" value="Genomic_DNA"/>
</dbReference>
<protein>
    <submittedName>
        <fullName evidence="3">Low molecular weight phosphatase family protein</fullName>
    </submittedName>
</protein>
<gene>
    <name evidence="3" type="ORF">COS25_00300</name>
</gene>
<dbReference type="Proteomes" id="UP000230864">
    <property type="component" value="Unassembled WGS sequence"/>
</dbReference>
<proteinExistence type="predicted"/>
<dbReference type="Gene3D" id="3.40.50.2300">
    <property type="match status" value="1"/>
</dbReference>
<dbReference type="InterPro" id="IPR023485">
    <property type="entry name" value="Ptyr_pPase"/>
</dbReference>
<dbReference type="SUPFAM" id="SSF52788">
    <property type="entry name" value="Phosphotyrosine protein phosphatases I"/>
    <property type="match status" value="1"/>
</dbReference>
<keyword evidence="1" id="KW-0059">Arsenical resistance</keyword>
<evidence type="ECO:0000313" key="3">
    <source>
        <dbReference type="EMBL" id="PIV45338.1"/>
    </source>
</evidence>
<comment type="caution">
    <text evidence="3">The sequence shown here is derived from an EMBL/GenBank/DDBJ whole genome shotgun (WGS) entry which is preliminary data.</text>
</comment>
<evidence type="ECO:0000313" key="4">
    <source>
        <dbReference type="Proteomes" id="UP000230864"/>
    </source>
</evidence>
<dbReference type="PANTHER" id="PTHR43428">
    <property type="entry name" value="ARSENATE REDUCTASE"/>
    <property type="match status" value="1"/>
</dbReference>
<evidence type="ECO:0000256" key="1">
    <source>
        <dbReference type="ARBA" id="ARBA00022849"/>
    </source>
</evidence>
<name>A0A2M7DA53_9BACT</name>